<reference evidence="1 2" key="1">
    <citation type="journal article" date="2019" name="Int. J. Syst. Evol. Microbiol.">
        <title>The Global Catalogue of Microorganisms (GCM) 10K type strain sequencing project: providing services to taxonomists for standard genome sequencing and annotation.</title>
        <authorList>
            <consortium name="The Broad Institute Genomics Platform"/>
            <consortium name="The Broad Institute Genome Sequencing Center for Infectious Disease"/>
            <person name="Wu L."/>
            <person name="Ma J."/>
        </authorList>
    </citation>
    <scope>NUCLEOTIDE SEQUENCE [LARGE SCALE GENOMIC DNA]</scope>
    <source>
        <strain evidence="1 2">JCM 11269</strain>
    </source>
</reference>
<organism evidence="1 2">
    <name type="scientific">Streptomyces thermogriseus</name>
    <dbReference type="NCBI Taxonomy" id="75292"/>
    <lineage>
        <taxon>Bacteria</taxon>
        <taxon>Bacillati</taxon>
        <taxon>Actinomycetota</taxon>
        <taxon>Actinomycetes</taxon>
        <taxon>Kitasatosporales</taxon>
        <taxon>Streptomycetaceae</taxon>
        <taxon>Streptomyces</taxon>
    </lineage>
</organism>
<proteinExistence type="predicted"/>
<sequence length="45" mass="4928">MLEAGECPACRGRTTTLRHGEACQYCGHVLPPLPDELDDEDPTDD</sequence>
<keyword evidence="2" id="KW-1185">Reference proteome</keyword>
<evidence type="ECO:0000313" key="1">
    <source>
        <dbReference type="EMBL" id="GAA1016850.1"/>
    </source>
</evidence>
<dbReference type="EMBL" id="BAAAHU010000092">
    <property type="protein sequence ID" value="GAA1016850.1"/>
    <property type="molecule type" value="Genomic_DNA"/>
</dbReference>
<protein>
    <submittedName>
        <fullName evidence="1">Uncharacterized protein</fullName>
    </submittedName>
</protein>
<gene>
    <name evidence="1" type="ORF">GCM10009564_53230</name>
</gene>
<accession>A0ABN1T6N1</accession>
<comment type="caution">
    <text evidence="1">The sequence shown here is derived from an EMBL/GenBank/DDBJ whole genome shotgun (WGS) entry which is preliminary data.</text>
</comment>
<evidence type="ECO:0000313" key="2">
    <source>
        <dbReference type="Proteomes" id="UP001501072"/>
    </source>
</evidence>
<name>A0ABN1T6N1_9ACTN</name>
<dbReference type="RefSeq" id="WP_346074373.1">
    <property type="nucleotide sequence ID" value="NZ_BAAAHU010000092.1"/>
</dbReference>
<dbReference type="Proteomes" id="UP001501072">
    <property type="component" value="Unassembled WGS sequence"/>
</dbReference>